<organism evidence="2 3">
    <name type="scientific">Plakobranchus ocellatus</name>
    <dbReference type="NCBI Taxonomy" id="259542"/>
    <lineage>
        <taxon>Eukaryota</taxon>
        <taxon>Metazoa</taxon>
        <taxon>Spiralia</taxon>
        <taxon>Lophotrochozoa</taxon>
        <taxon>Mollusca</taxon>
        <taxon>Gastropoda</taxon>
        <taxon>Heterobranchia</taxon>
        <taxon>Euthyneura</taxon>
        <taxon>Panpulmonata</taxon>
        <taxon>Sacoglossa</taxon>
        <taxon>Placobranchoidea</taxon>
        <taxon>Plakobranchidae</taxon>
        <taxon>Plakobranchus</taxon>
    </lineage>
</organism>
<accession>A0AAV4BZC7</accession>
<feature type="region of interest" description="Disordered" evidence="1">
    <location>
        <begin position="1"/>
        <end position="33"/>
    </location>
</feature>
<gene>
    <name evidence="2" type="ORF">PoB_005098600</name>
</gene>
<feature type="compositionally biased region" description="Polar residues" evidence="1">
    <location>
        <begin position="94"/>
        <end position="110"/>
    </location>
</feature>
<dbReference type="EMBL" id="BLXT01005617">
    <property type="protein sequence ID" value="GFO24481.1"/>
    <property type="molecule type" value="Genomic_DNA"/>
</dbReference>
<evidence type="ECO:0000313" key="2">
    <source>
        <dbReference type="EMBL" id="GFO24481.1"/>
    </source>
</evidence>
<name>A0AAV4BZC7_9GAST</name>
<feature type="region of interest" description="Disordered" evidence="1">
    <location>
        <begin position="67"/>
        <end position="110"/>
    </location>
</feature>
<dbReference type="Proteomes" id="UP000735302">
    <property type="component" value="Unassembled WGS sequence"/>
</dbReference>
<keyword evidence="3" id="KW-1185">Reference proteome</keyword>
<proteinExistence type="predicted"/>
<dbReference type="AlphaFoldDB" id="A0AAV4BZC7"/>
<reference evidence="2 3" key="1">
    <citation type="journal article" date="2021" name="Elife">
        <title>Chloroplast acquisition without the gene transfer in kleptoplastic sea slugs, Plakobranchus ocellatus.</title>
        <authorList>
            <person name="Maeda T."/>
            <person name="Takahashi S."/>
            <person name="Yoshida T."/>
            <person name="Shimamura S."/>
            <person name="Takaki Y."/>
            <person name="Nagai Y."/>
            <person name="Toyoda A."/>
            <person name="Suzuki Y."/>
            <person name="Arimoto A."/>
            <person name="Ishii H."/>
            <person name="Satoh N."/>
            <person name="Nishiyama T."/>
            <person name="Hasebe M."/>
            <person name="Maruyama T."/>
            <person name="Minagawa J."/>
            <person name="Obokata J."/>
            <person name="Shigenobu S."/>
        </authorList>
    </citation>
    <scope>NUCLEOTIDE SEQUENCE [LARGE SCALE GENOMIC DNA]</scope>
</reference>
<protein>
    <submittedName>
        <fullName evidence="2">Uncharacterized protein</fullName>
    </submittedName>
</protein>
<evidence type="ECO:0000256" key="1">
    <source>
        <dbReference type="SAM" id="MobiDB-lite"/>
    </source>
</evidence>
<sequence>MQQGRPEGTTTALPSDNQDSTPVKQGNESNTVTRVSSVCACPSVLQAARALARDPKLPLAPDWLRDVYASPPAPRDSNVNIAKPSNPAHRKTGNNKFASCSKTTDLTALV</sequence>
<comment type="caution">
    <text evidence="2">The sequence shown here is derived from an EMBL/GenBank/DDBJ whole genome shotgun (WGS) entry which is preliminary data.</text>
</comment>
<evidence type="ECO:0000313" key="3">
    <source>
        <dbReference type="Proteomes" id="UP000735302"/>
    </source>
</evidence>